<keyword evidence="2" id="KW-0732">Signal</keyword>
<reference evidence="3" key="1">
    <citation type="submission" date="2020-01" db="EMBL/GenBank/DDBJ databases">
        <authorList>
            <person name="Rat A."/>
        </authorList>
    </citation>
    <scope>NUCLEOTIDE SEQUENCE</scope>
    <source>
        <strain evidence="3">LMG 31228</strain>
    </source>
</reference>
<name>A0A9X9XGZ9_9PROT</name>
<evidence type="ECO:0000313" key="3">
    <source>
        <dbReference type="EMBL" id="MBR0682985.1"/>
    </source>
</evidence>
<evidence type="ECO:0000313" key="4">
    <source>
        <dbReference type="Proteomes" id="UP001138709"/>
    </source>
</evidence>
<feature type="region of interest" description="Disordered" evidence="1">
    <location>
        <begin position="108"/>
        <end position="129"/>
    </location>
</feature>
<dbReference type="EMBL" id="JAAEDL010000025">
    <property type="protein sequence ID" value="MBR0682985.1"/>
    <property type="molecule type" value="Genomic_DNA"/>
</dbReference>
<dbReference type="RefSeq" id="WP_211848524.1">
    <property type="nucleotide sequence ID" value="NZ_JAAEDL010000025.1"/>
</dbReference>
<organism evidence="3 4">
    <name type="scientific">Neoroseomonas eburnea</name>
    <dbReference type="NCBI Taxonomy" id="1346889"/>
    <lineage>
        <taxon>Bacteria</taxon>
        <taxon>Pseudomonadati</taxon>
        <taxon>Pseudomonadota</taxon>
        <taxon>Alphaproteobacteria</taxon>
        <taxon>Acetobacterales</taxon>
        <taxon>Acetobacteraceae</taxon>
        <taxon>Neoroseomonas</taxon>
    </lineage>
</organism>
<gene>
    <name evidence="3" type="ORF">GXW74_21010</name>
</gene>
<accession>A0A9X9XGZ9</accession>
<keyword evidence="4" id="KW-1185">Reference proteome</keyword>
<dbReference type="AlphaFoldDB" id="A0A9X9XGZ9"/>
<comment type="caution">
    <text evidence="3">The sequence shown here is derived from an EMBL/GenBank/DDBJ whole genome shotgun (WGS) entry which is preliminary data.</text>
</comment>
<reference evidence="3" key="2">
    <citation type="journal article" date="2021" name="Syst. Appl. Microbiol.">
        <title>Roseomonas hellenica sp. nov., isolated from roots of wild-growing Alkanna tinctoria.</title>
        <authorList>
            <person name="Rat A."/>
            <person name="Naranjo H.D."/>
            <person name="Lebbe L."/>
            <person name="Cnockaert M."/>
            <person name="Krigas N."/>
            <person name="Grigoriadou K."/>
            <person name="Maloupa E."/>
            <person name="Willems A."/>
        </authorList>
    </citation>
    <scope>NUCLEOTIDE SEQUENCE</scope>
    <source>
        <strain evidence="3">LMG 31228</strain>
    </source>
</reference>
<feature type="chain" id="PRO_5040927480" evidence="2">
    <location>
        <begin position="24"/>
        <end position="129"/>
    </location>
</feature>
<dbReference type="Proteomes" id="UP001138709">
    <property type="component" value="Unassembled WGS sequence"/>
</dbReference>
<protein>
    <submittedName>
        <fullName evidence="3">Uncharacterized protein</fullName>
    </submittedName>
</protein>
<feature type="signal peptide" evidence="2">
    <location>
        <begin position="1"/>
        <end position="23"/>
    </location>
</feature>
<proteinExistence type="predicted"/>
<evidence type="ECO:0000256" key="2">
    <source>
        <dbReference type="SAM" id="SignalP"/>
    </source>
</evidence>
<sequence length="129" mass="13708">MTAPHRFFPLALALALGAAPALAQNEPFRVVNRSALPATELYAVPSGREAWGANLLNRGPLAPGAFFSLRPGERAGCRFDLRLVLQDGREITRRGADICAERAVEMALPSAPDAPEPGRGDRAPAAVPR</sequence>
<evidence type="ECO:0000256" key="1">
    <source>
        <dbReference type="SAM" id="MobiDB-lite"/>
    </source>
</evidence>